<comment type="similarity">
    <text evidence="1 8">Belongs to the cytochrome P450 family.</text>
</comment>
<feature type="signal peptide" evidence="9">
    <location>
        <begin position="1"/>
        <end position="26"/>
    </location>
</feature>
<dbReference type="Gene3D" id="1.10.630.10">
    <property type="entry name" value="Cytochrome P450"/>
    <property type="match status" value="1"/>
</dbReference>
<dbReference type="GO" id="GO:0016705">
    <property type="term" value="F:oxidoreductase activity, acting on paired donors, with incorporation or reduction of molecular oxygen"/>
    <property type="evidence" value="ECO:0007669"/>
    <property type="project" value="InterPro"/>
</dbReference>
<dbReference type="InterPro" id="IPR002401">
    <property type="entry name" value="Cyt_P450_E_grp-I"/>
</dbReference>
<dbReference type="InterPro" id="IPR017972">
    <property type="entry name" value="Cyt_P450_CS"/>
</dbReference>
<evidence type="ECO:0000256" key="9">
    <source>
        <dbReference type="SAM" id="SignalP"/>
    </source>
</evidence>
<evidence type="ECO:0000256" key="4">
    <source>
        <dbReference type="ARBA" id="ARBA00023002"/>
    </source>
</evidence>
<dbReference type="AlphaFoldDB" id="A0A2I7M6F3"/>
<dbReference type="GO" id="GO:0004497">
    <property type="term" value="F:monooxygenase activity"/>
    <property type="evidence" value="ECO:0007669"/>
    <property type="project" value="UniProtKB-KW"/>
</dbReference>
<organism evidence="10">
    <name type="scientific">Platycodon grandiflorus</name>
    <name type="common">Balloon flower</name>
    <name type="synonym">Campanula grandiflora</name>
    <dbReference type="NCBI Taxonomy" id="94286"/>
    <lineage>
        <taxon>Eukaryota</taxon>
        <taxon>Viridiplantae</taxon>
        <taxon>Streptophyta</taxon>
        <taxon>Embryophyta</taxon>
        <taxon>Tracheophyta</taxon>
        <taxon>Spermatophyta</taxon>
        <taxon>Magnoliopsida</taxon>
        <taxon>eudicotyledons</taxon>
        <taxon>Gunneridae</taxon>
        <taxon>Pentapetalae</taxon>
        <taxon>asterids</taxon>
        <taxon>campanulids</taxon>
        <taxon>Asterales</taxon>
        <taxon>Campanulaceae</taxon>
        <taxon>Platycodon</taxon>
    </lineage>
</organism>
<dbReference type="PRINTS" id="PR00385">
    <property type="entry name" value="P450"/>
</dbReference>
<keyword evidence="3 7" id="KW-0479">Metal-binding</keyword>
<dbReference type="PROSITE" id="PS00086">
    <property type="entry name" value="CYTOCHROME_P450"/>
    <property type="match status" value="1"/>
</dbReference>
<dbReference type="Pfam" id="PF00067">
    <property type="entry name" value="p450"/>
    <property type="match status" value="1"/>
</dbReference>
<feature type="binding site" description="axial binding residue" evidence="7">
    <location>
        <position position="439"/>
    </location>
    <ligand>
        <name>heme</name>
        <dbReference type="ChEBI" id="CHEBI:30413"/>
    </ligand>
    <ligandPart>
        <name>Fe</name>
        <dbReference type="ChEBI" id="CHEBI:18248"/>
    </ligandPart>
</feature>
<dbReference type="InterPro" id="IPR001128">
    <property type="entry name" value="Cyt_P450"/>
</dbReference>
<dbReference type="PANTHER" id="PTHR47950">
    <property type="entry name" value="CYTOCHROME P450, FAMILY 76, SUBFAMILY C, POLYPEPTIDE 5-RELATED"/>
    <property type="match status" value="1"/>
</dbReference>
<proteinExistence type="evidence at transcript level"/>
<evidence type="ECO:0000256" key="6">
    <source>
        <dbReference type="ARBA" id="ARBA00023033"/>
    </source>
</evidence>
<evidence type="ECO:0000256" key="3">
    <source>
        <dbReference type="ARBA" id="ARBA00022723"/>
    </source>
</evidence>
<accession>A0A2I7M6F3</accession>
<reference evidence="10" key="1">
    <citation type="submission" date="2017-11" db="EMBL/GenBank/DDBJ databases">
        <title>Characterization of CYP genes encoded monooxidase on triterpenoid biosynthesis in Platycodon grandiflorus.</title>
        <authorList>
            <person name="Um Y."/>
            <person name="Hur M."/>
            <person name="Jin M.L."/>
            <person name="Kim O.T."/>
        </authorList>
    </citation>
    <scope>NUCLEOTIDE SEQUENCE</scope>
</reference>
<dbReference type="SUPFAM" id="SSF48264">
    <property type="entry name" value="Cytochrome P450"/>
    <property type="match status" value="1"/>
</dbReference>
<dbReference type="FunFam" id="1.10.630.10:FF:000007">
    <property type="entry name" value="Cytochrome P450 76C4"/>
    <property type="match status" value="1"/>
</dbReference>
<dbReference type="GO" id="GO:0020037">
    <property type="term" value="F:heme binding"/>
    <property type="evidence" value="ECO:0007669"/>
    <property type="project" value="InterPro"/>
</dbReference>
<keyword evidence="6 8" id="KW-0503">Monooxygenase</keyword>
<evidence type="ECO:0000256" key="1">
    <source>
        <dbReference type="ARBA" id="ARBA00010617"/>
    </source>
</evidence>
<evidence type="ECO:0000256" key="7">
    <source>
        <dbReference type="PIRSR" id="PIRSR602401-1"/>
    </source>
</evidence>
<keyword evidence="2 7" id="KW-0349">Heme</keyword>
<protein>
    <submittedName>
        <fullName evidence="10">Cytochrome P450 oxidase 76B6-like protein</fullName>
    </submittedName>
</protein>
<keyword evidence="5 7" id="KW-0408">Iron</keyword>
<evidence type="ECO:0000256" key="2">
    <source>
        <dbReference type="ARBA" id="ARBA00022617"/>
    </source>
</evidence>
<dbReference type="EMBL" id="MG589907">
    <property type="protein sequence ID" value="AUR26638.1"/>
    <property type="molecule type" value="mRNA"/>
</dbReference>
<dbReference type="InterPro" id="IPR036396">
    <property type="entry name" value="Cyt_P450_sf"/>
</dbReference>
<keyword evidence="9" id="KW-0732">Signal</keyword>
<dbReference type="PRINTS" id="PR00463">
    <property type="entry name" value="EP450I"/>
</dbReference>
<evidence type="ECO:0000256" key="8">
    <source>
        <dbReference type="RuleBase" id="RU000461"/>
    </source>
</evidence>
<evidence type="ECO:0000256" key="5">
    <source>
        <dbReference type="ARBA" id="ARBA00023004"/>
    </source>
</evidence>
<dbReference type="PANTHER" id="PTHR47950:SF4">
    <property type="entry name" value="GERANIOL 8-HYDROXYLASE-LIKE"/>
    <property type="match status" value="1"/>
</dbReference>
<name>A0A2I7M6F3_PLAGD</name>
<dbReference type="CDD" id="cd11073">
    <property type="entry name" value="CYP76-like"/>
    <property type="match status" value="1"/>
</dbReference>
<feature type="chain" id="PRO_5014427539" evidence="9">
    <location>
        <begin position="27"/>
        <end position="493"/>
    </location>
</feature>
<comment type="cofactor">
    <cofactor evidence="7">
        <name>heme</name>
        <dbReference type="ChEBI" id="CHEBI:30413"/>
    </cofactor>
</comment>
<dbReference type="GO" id="GO:0005506">
    <property type="term" value="F:iron ion binding"/>
    <property type="evidence" value="ECO:0007669"/>
    <property type="project" value="InterPro"/>
</dbReference>
<keyword evidence="4 8" id="KW-0560">Oxidoreductase</keyword>
<evidence type="ECO:0000313" key="10">
    <source>
        <dbReference type="EMBL" id="AUR26638.1"/>
    </source>
</evidence>
<sequence length="493" mass="55040">MHMVLWSTILVGLSFFLIFLANKSKSKKLPPGPIPLPIIGNLLNLGQQPNQSLANLAKKYGPIMSLKLGRITTVVISSSSVAKEVLQKQDLVFSSRFSPDAFHALDHHQYSVGWLPVGTRWRSLRKIMNTAIFSGKGLDANEHLRRRKVQELIAQCGNSCKEGKAFNVGRAAFLTSLNLLSNTIFSKDLTDPNLDSVKELKELVCDIFVEAGKPNLADFFPVLKKIDPQGIRRSMTVHLDKMLQLLGGLIKERLELRKVQKKSSSGNSDMLDMCLDINEENPEEIDIALIQRLCVDLFLGGTDTTSSTLEWAMTEVLRHPDIMMKVKVELNEVIGKGKILEEADISRLPYLQCIMKETLRLHPPTPFLVPRKVESNTQLNGYIVPKGSQVLVNVWAIGRDPSLWSDSLTFKPERFLTLKCDVGGQDFELIPFGAGRRICPGLALGMRMTLVMLGSLVNSFDWKVGPEEVDMSEKFGLTLHKTQALWAVPMPLL</sequence>